<feature type="active site" description="Cysteine persulfide intermediate" evidence="10">
    <location>
        <position position="329"/>
    </location>
</feature>
<protein>
    <recommendedName>
        <fullName evidence="10">Cysteine desulfurase IscS</fullName>
        <ecNumber evidence="10">2.8.1.7</ecNumber>
    </recommendedName>
</protein>
<keyword evidence="14" id="KW-1185">Reference proteome</keyword>
<dbReference type="NCBIfam" id="TIGR02006">
    <property type="entry name" value="IscS"/>
    <property type="match status" value="1"/>
</dbReference>
<dbReference type="HAMAP" id="MF_00331">
    <property type="entry name" value="Cys_desulf_IscS"/>
    <property type="match status" value="1"/>
</dbReference>
<organism evidence="13 14">
    <name type="scientific">Chromobacterium phragmitis</name>
    <dbReference type="NCBI Taxonomy" id="2202141"/>
    <lineage>
        <taxon>Bacteria</taxon>
        <taxon>Pseudomonadati</taxon>
        <taxon>Pseudomonadota</taxon>
        <taxon>Betaproteobacteria</taxon>
        <taxon>Neisseriales</taxon>
        <taxon>Chromobacteriaceae</taxon>
        <taxon>Chromobacterium</taxon>
    </lineage>
</organism>
<gene>
    <name evidence="10" type="primary">iscS</name>
    <name evidence="13" type="ORF">ABI908_09810</name>
</gene>
<dbReference type="RefSeq" id="WP_347936591.1">
    <property type="nucleotide sequence ID" value="NZ_CP158160.1"/>
</dbReference>
<dbReference type="PIRSF" id="PIRSF005572">
    <property type="entry name" value="NifS"/>
    <property type="match status" value="1"/>
</dbReference>
<dbReference type="Pfam" id="PF00266">
    <property type="entry name" value="Aminotran_5"/>
    <property type="match status" value="1"/>
</dbReference>
<sequence length="405" mass="45140">MSQPKLPIYLDYSATTPVDPRVAEKMIPYLTGKFGNPASRSHSFGWEAEEAVENARAEVAKLIGADPKEIVWTSGATESDNLAIKGAAQFYKSKGKHIITVKTEHKAVLDTCRELERQGFEVTYMDVLENGLLDIEAFKAAIRPDTILVSVMYVNNEIGVIQDIPQLGEICREKGIIFHVDATQAPGKVKIDLNTLKVDLMSLSAHKAYGPKGIGALYVRRKPRVRLEAQMHGGGHERGFRSGTLASHQIVGMGEAFRIAREEMDSECERIRMLRDRLWNGIQDMEEVYINGDVDQRVPHNLNVSFNFVEGESLIMAIKDLAVSSGSACTSASLEPSYVLRALGRNDEMAHSSIRFTLGRFTTEEEIDFAIELLKSKIGKLRELSPLWEMYKDGVDLNSVQWAAH</sequence>
<feature type="domain" description="Aminotransferase class V" evidence="12">
    <location>
        <begin position="8"/>
        <end position="368"/>
    </location>
</feature>
<keyword evidence="6 10" id="KW-0663">Pyridoxal phosphate</keyword>
<comment type="caution">
    <text evidence="13">The sequence shown here is derived from an EMBL/GenBank/DDBJ whole genome shotgun (WGS) entry which is preliminary data.</text>
</comment>
<feature type="binding site" evidence="10">
    <location>
        <begin position="204"/>
        <end position="206"/>
    </location>
    <ligand>
        <name>pyridoxal 5'-phosphate</name>
        <dbReference type="ChEBI" id="CHEBI:597326"/>
    </ligand>
</feature>
<dbReference type="InterPro" id="IPR020578">
    <property type="entry name" value="Aminotrans_V_PyrdxlP_BS"/>
</dbReference>
<evidence type="ECO:0000256" key="8">
    <source>
        <dbReference type="ARBA" id="ARBA00023014"/>
    </source>
</evidence>
<dbReference type="PROSITE" id="PS00595">
    <property type="entry name" value="AA_TRANSFER_CLASS_5"/>
    <property type="match status" value="1"/>
</dbReference>
<dbReference type="EMBL" id="JBDXMI010000001">
    <property type="protein sequence ID" value="MEO9384401.1"/>
    <property type="molecule type" value="Genomic_DNA"/>
</dbReference>
<dbReference type="InterPro" id="IPR016454">
    <property type="entry name" value="Cysteine_dSase"/>
</dbReference>
<dbReference type="InterPro" id="IPR015421">
    <property type="entry name" value="PyrdxlP-dep_Trfase_major"/>
</dbReference>
<evidence type="ECO:0000256" key="9">
    <source>
        <dbReference type="ARBA" id="ARBA00050776"/>
    </source>
</evidence>
<evidence type="ECO:0000313" key="13">
    <source>
        <dbReference type="EMBL" id="MEO9384401.1"/>
    </source>
</evidence>
<dbReference type="InterPro" id="IPR015422">
    <property type="entry name" value="PyrdxlP-dep_Trfase_small"/>
</dbReference>
<keyword evidence="5 10" id="KW-0479">Metal-binding</keyword>
<comment type="catalytic activity">
    <reaction evidence="9 10">
        <text>(sulfur carrier)-H + L-cysteine = (sulfur carrier)-SH + L-alanine</text>
        <dbReference type="Rhea" id="RHEA:43892"/>
        <dbReference type="Rhea" id="RHEA-COMP:14737"/>
        <dbReference type="Rhea" id="RHEA-COMP:14739"/>
        <dbReference type="ChEBI" id="CHEBI:29917"/>
        <dbReference type="ChEBI" id="CHEBI:35235"/>
        <dbReference type="ChEBI" id="CHEBI:57972"/>
        <dbReference type="ChEBI" id="CHEBI:64428"/>
        <dbReference type="EC" id="2.8.1.7"/>
    </reaction>
</comment>
<dbReference type="SUPFAM" id="SSF53383">
    <property type="entry name" value="PLP-dependent transferases"/>
    <property type="match status" value="1"/>
</dbReference>
<comment type="cofactor">
    <cofactor evidence="1 10 11">
        <name>pyridoxal 5'-phosphate</name>
        <dbReference type="ChEBI" id="CHEBI:597326"/>
    </cofactor>
</comment>
<dbReference type="InterPro" id="IPR015424">
    <property type="entry name" value="PyrdxlP-dep_Trfase"/>
</dbReference>
<evidence type="ECO:0000256" key="10">
    <source>
        <dbReference type="HAMAP-Rule" id="MF_00331"/>
    </source>
</evidence>
<comment type="subcellular location">
    <subcellularLocation>
        <location evidence="10">Cytoplasm</location>
    </subcellularLocation>
</comment>
<comment type="similarity">
    <text evidence="2 10">Belongs to the class-V pyridoxal-phosphate-dependent aminotransferase family. NifS/IscS subfamily.</text>
</comment>
<dbReference type="InterPro" id="IPR010240">
    <property type="entry name" value="Cys_deSase_IscS"/>
</dbReference>
<evidence type="ECO:0000256" key="6">
    <source>
        <dbReference type="ARBA" id="ARBA00022898"/>
    </source>
</evidence>
<evidence type="ECO:0000256" key="7">
    <source>
        <dbReference type="ARBA" id="ARBA00023004"/>
    </source>
</evidence>
<keyword evidence="10" id="KW-0963">Cytoplasm</keyword>
<feature type="binding site" description="via persulfide group" evidence="10">
    <location>
        <position position="329"/>
    </location>
    <ligand>
        <name>[2Fe-2S] cluster</name>
        <dbReference type="ChEBI" id="CHEBI:190135"/>
        <note>ligand shared with IscU</note>
    </ligand>
</feature>
<dbReference type="PANTHER" id="PTHR11601:SF34">
    <property type="entry name" value="CYSTEINE DESULFURASE"/>
    <property type="match status" value="1"/>
</dbReference>
<keyword evidence="4 10" id="KW-0001">2Fe-2S</keyword>
<feature type="modified residue" description="N6-(pyridoxal phosphate)lysine" evidence="10">
    <location>
        <position position="207"/>
    </location>
</feature>
<dbReference type="EC" id="2.8.1.7" evidence="10"/>
<dbReference type="PANTHER" id="PTHR11601">
    <property type="entry name" value="CYSTEINE DESULFURYLASE FAMILY MEMBER"/>
    <property type="match status" value="1"/>
</dbReference>
<evidence type="ECO:0000259" key="12">
    <source>
        <dbReference type="Pfam" id="PF00266"/>
    </source>
</evidence>
<dbReference type="GO" id="GO:0031071">
    <property type="term" value="F:cysteine desulfurase activity"/>
    <property type="evidence" value="ECO:0007669"/>
    <property type="project" value="UniProtKB-EC"/>
</dbReference>
<proteinExistence type="inferred from homology"/>
<evidence type="ECO:0000313" key="14">
    <source>
        <dbReference type="Proteomes" id="UP001462502"/>
    </source>
</evidence>
<evidence type="ECO:0000256" key="4">
    <source>
        <dbReference type="ARBA" id="ARBA00022714"/>
    </source>
</evidence>
<dbReference type="NCBIfam" id="NF010611">
    <property type="entry name" value="PRK14012.1"/>
    <property type="match status" value="1"/>
</dbReference>
<name>A0ABV0IT00_9NEIS</name>
<dbReference type="Proteomes" id="UP001462502">
    <property type="component" value="Unassembled WGS sequence"/>
</dbReference>
<feature type="binding site" evidence="10">
    <location>
        <begin position="76"/>
        <end position="77"/>
    </location>
    <ligand>
        <name>pyridoxal 5'-phosphate</name>
        <dbReference type="ChEBI" id="CHEBI:597326"/>
    </ligand>
</feature>
<evidence type="ECO:0000256" key="2">
    <source>
        <dbReference type="ARBA" id="ARBA00006490"/>
    </source>
</evidence>
<evidence type="ECO:0000256" key="5">
    <source>
        <dbReference type="ARBA" id="ARBA00022723"/>
    </source>
</evidence>
<dbReference type="Gene3D" id="3.40.640.10">
    <property type="entry name" value="Type I PLP-dependent aspartate aminotransferase-like (Major domain)"/>
    <property type="match status" value="1"/>
</dbReference>
<comment type="pathway">
    <text evidence="10">Cofactor biosynthesis; iron-sulfur cluster biosynthesis.</text>
</comment>
<feature type="binding site" evidence="10">
    <location>
        <position position="184"/>
    </location>
    <ligand>
        <name>pyridoxal 5'-phosphate</name>
        <dbReference type="ChEBI" id="CHEBI:597326"/>
    </ligand>
</feature>
<feature type="binding site" evidence="10">
    <location>
        <position position="244"/>
    </location>
    <ligand>
        <name>pyridoxal 5'-phosphate</name>
        <dbReference type="ChEBI" id="CHEBI:597326"/>
    </ligand>
</feature>
<dbReference type="Gene3D" id="3.90.1150.10">
    <property type="entry name" value="Aspartate Aminotransferase, domain 1"/>
    <property type="match status" value="1"/>
</dbReference>
<evidence type="ECO:0000256" key="11">
    <source>
        <dbReference type="RuleBase" id="RU004504"/>
    </source>
</evidence>
<keyword evidence="3 10" id="KW-0808">Transferase</keyword>
<comment type="function">
    <text evidence="10">Master enzyme that delivers sulfur to a number of partners involved in Fe-S cluster assembly, tRNA modification or cofactor biosynthesis. Catalyzes the removal of elemental sulfur atoms from cysteine to produce alanine. Functions as a sulfur delivery protein for Fe-S cluster synthesis onto IscU, an Fe-S scaffold assembly protein, as well as other S acceptor proteins.</text>
</comment>
<feature type="binding site" evidence="10">
    <location>
        <position position="156"/>
    </location>
    <ligand>
        <name>pyridoxal 5'-phosphate</name>
        <dbReference type="ChEBI" id="CHEBI:597326"/>
    </ligand>
</feature>
<keyword evidence="8 10" id="KW-0411">Iron-sulfur</keyword>
<keyword evidence="7 10" id="KW-0408">Iron</keyword>
<evidence type="ECO:0000256" key="1">
    <source>
        <dbReference type="ARBA" id="ARBA00001933"/>
    </source>
</evidence>
<comment type="subunit">
    <text evidence="10">Homodimer. Forms a heterotetramer with IscU, interacts with other sulfur acceptors.</text>
</comment>
<dbReference type="InterPro" id="IPR000192">
    <property type="entry name" value="Aminotrans_V_dom"/>
</dbReference>
<accession>A0ABV0IT00</accession>
<reference evidence="13 14" key="1">
    <citation type="submission" date="2024-05" db="EMBL/GenBank/DDBJ databases">
        <authorList>
            <person name="De Oliveira J.P."/>
            <person name="Noriler S.A."/>
            <person name="De Oliveira A.G."/>
            <person name="Sipoli D.S."/>
        </authorList>
    </citation>
    <scope>NUCLEOTIDE SEQUENCE [LARGE SCALE GENOMIC DNA]</scope>
    <source>
        <strain evidence="13 14">LABIM192</strain>
    </source>
</reference>
<evidence type="ECO:0000256" key="3">
    <source>
        <dbReference type="ARBA" id="ARBA00022679"/>
    </source>
</evidence>